<accession>A0ABV0NXN6</accession>
<feature type="compositionally biased region" description="Basic and acidic residues" evidence="1">
    <location>
        <begin position="34"/>
        <end position="44"/>
    </location>
</feature>
<evidence type="ECO:0000313" key="3">
    <source>
        <dbReference type="Proteomes" id="UP001476798"/>
    </source>
</evidence>
<dbReference type="EMBL" id="JAHRIO010051665">
    <property type="protein sequence ID" value="MEQ2175574.1"/>
    <property type="molecule type" value="Genomic_DNA"/>
</dbReference>
<feature type="region of interest" description="Disordered" evidence="1">
    <location>
        <begin position="1"/>
        <end position="44"/>
    </location>
</feature>
<feature type="compositionally biased region" description="Basic residues" evidence="1">
    <location>
        <begin position="8"/>
        <end position="17"/>
    </location>
</feature>
<gene>
    <name evidence="2" type="ORF">GOODEAATRI_019220</name>
</gene>
<evidence type="ECO:0000256" key="1">
    <source>
        <dbReference type="SAM" id="MobiDB-lite"/>
    </source>
</evidence>
<proteinExistence type="predicted"/>
<feature type="region of interest" description="Disordered" evidence="1">
    <location>
        <begin position="63"/>
        <end position="89"/>
    </location>
</feature>
<name>A0ABV0NXN6_9TELE</name>
<reference evidence="2 3" key="1">
    <citation type="submission" date="2021-06" db="EMBL/GenBank/DDBJ databases">
        <authorList>
            <person name="Palmer J.M."/>
        </authorList>
    </citation>
    <scope>NUCLEOTIDE SEQUENCE [LARGE SCALE GENOMIC DNA]</scope>
    <source>
        <strain evidence="2 3">GA_2019</strain>
        <tissue evidence="2">Muscle</tissue>
    </source>
</reference>
<protein>
    <submittedName>
        <fullName evidence="2">Uncharacterized protein</fullName>
    </submittedName>
</protein>
<keyword evidence="3" id="KW-1185">Reference proteome</keyword>
<sequence>MNDELTIKKKKKKKLKEKVREERKLSDNESAEELASKKISTEDRKVGEESTVVVWDSQVRDGYRRSKAPTADGGASVNPSNHVASAAWDGKRSSDVVEELLMNSTDKAYGANGKTSLLESHVGTYDFRRSNRFLCFSRSPQLGGGSLCCQ</sequence>
<organism evidence="2 3">
    <name type="scientific">Goodea atripinnis</name>
    <dbReference type="NCBI Taxonomy" id="208336"/>
    <lineage>
        <taxon>Eukaryota</taxon>
        <taxon>Metazoa</taxon>
        <taxon>Chordata</taxon>
        <taxon>Craniata</taxon>
        <taxon>Vertebrata</taxon>
        <taxon>Euteleostomi</taxon>
        <taxon>Actinopterygii</taxon>
        <taxon>Neopterygii</taxon>
        <taxon>Teleostei</taxon>
        <taxon>Neoteleostei</taxon>
        <taxon>Acanthomorphata</taxon>
        <taxon>Ovalentaria</taxon>
        <taxon>Atherinomorphae</taxon>
        <taxon>Cyprinodontiformes</taxon>
        <taxon>Goodeidae</taxon>
        <taxon>Goodea</taxon>
    </lineage>
</organism>
<comment type="caution">
    <text evidence="2">The sequence shown here is derived from an EMBL/GenBank/DDBJ whole genome shotgun (WGS) entry which is preliminary data.</text>
</comment>
<feature type="compositionally biased region" description="Basic and acidic residues" evidence="1">
    <location>
        <begin position="18"/>
        <end position="27"/>
    </location>
</feature>
<dbReference type="Proteomes" id="UP001476798">
    <property type="component" value="Unassembled WGS sequence"/>
</dbReference>
<evidence type="ECO:0000313" key="2">
    <source>
        <dbReference type="EMBL" id="MEQ2175574.1"/>
    </source>
</evidence>